<protein>
    <submittedName>
        <fullName evidence="1">Uncharacterized protein</fullName>
    </submittedName>
</protein>
<evidence type="ECO:0000313" key="1">
    <source>
        <dbReference type="EMBL" id="KKL56670.1"/>
    </source>
</evidence>
<sequence length="53" mass="6161">MTYEELLEWGRTEAATRKAEMVTVDSAESLERVQDAVREVYERLKAKYGGHEK</sequence>
<name>A0A0F9FHC2_9ZZZZ</name>
<proteinExistence type="predicted"/>
<organism evidence="1">
    <name type="scientific">marine sediment metagenome</name>
    <dbReference type="NCBI Taxonomy" id="412755"/>
    <lineage>
        <taxon>unclassified sequences</taxon>
        <taxon>metagenomes</taxon>
        <taxon>ecological metagenomes</taxon>
    </lineage>
</organism>
<dbReference type="EMBL" id="LAZR01030416">
    <property type="protein sequence ID" value="KKL56670.1"/>
    <property type="molecule type" value="Genomic_DNA"/>
</dbReference>
<gene>
    <name evidence="1" type="ORF">LCGC14_2243090</name>
</gene>
<accession>A0A0F9FHC2</accession>
<dbReference type="AlphaFoldDB" id="A0A0F9FHC2"/>
<reference evidence="1" key="1">
    <citation type="journal article" date="2015" name="Nature">
        <title>Complex archaea that bridge the gap between prokaryotes and eukaryotes.</title>
        <authorList>
            <person name="Spang A."/>
            <person name="Saw J.H."/>
            <person name="Jorgensen S.L."/>
            <person name="Zaremba-Niedzwiedzka K."/>
            <person name="Martijn J."/>
            <person name="Lind A.E."/>
            <person name="van Eijk R."/>
            <person name="Schleper C."/>
            <person name="Guy L."/>
            <person name="Ettema T.J."/>
        </authorList>
    </citation>
    <scope>NUCLEOTIDE SEQUENCE</scope>
</reference>
<comment type="caution">
    <text evidence="1">The sequence shown here is derived from an EMBL/GenBank/DDBJ whole genome shotgun (WGS) entry which is preliminary data.</text>
</comment>